<feature type="compositionally biased region" description="Polar residues" evidence="1">
    <location>
        <begin position="420"/>
        <end position="443"/>
    </location>
</feature>
<name>A0AAJ0BNV7_9PEZI</name>
<sequence>MAALPPDPWKVLGVDKAADKSEIRTAYKKLVLKCHPDKVQDATLKAQKQDEFQKVQSAYELLNDDNERAKYEEQVKLMELRKQAAMMAKNMPNSSASRSSPRHYEIRTAEPRHKTSAMPSGGAKVYAYASRSHEEMPSRIYAFDDGEKHARRTASYEKASFRDEDRREKDDRRRRRDDDEFRIRERLREKEKEVREREEREARKAERKRSEKERDKERKRNVEERHRRYASPYIEDNESEDQQGLPPKSEKKRSPSKKPYEGREREREREKSSASRRPPSPHPETVQPAVPPTSLGQEPEYQDNLERAATYIERSRRQPTFSSSRGSAAAEFYAPPVVPTPPPADPDDEMRAAARAAGRRSSHEASKSREKLPPSKAPFIVDASSPKSGRGIPPQLHKSHTSPLTVPLESSSPPRIGVHRSSTQEYSSSVPQMPPTFSRTQTWAPGGQDRLHEFYAAEDSEDDHHHRRHRRGSRRTRSPESPAVQTYKVVDGTKTTKMDPHYGSSYGESPNSRRYMPAEAYDAPSPSYPGYIKVKEARAYGPADVKYSEVPYNVSYSRDHYNGVYAS</sequence>
<dbReference type="InterPro" id="IPR036869">
    <property type="entry name" value="J_dom_sf"/>
</dbReference>
<dbReference type="SUPFAM" id="SSF46565">
    <property type="entry name" value="Chaperone J-domain"/>
    <property type="match status" value="1"/>
</dbReference>
<dbReference type="InterPro" id="IPR018253">
    <property type="entry name" value="DnaJ_domain_CS"/>
</dbReference>
<feature type="compositionally biased region" description="Polar residues" evidence="1">
    <location>
        <begin position="401"/>
        <end position="413"/>
    </location>
</feature>
<dbReference type="PRINTS" id="PR00625">
    <property type="entry name" value="JDOMAIN"/>
</dbReference>
<dbReference type="InterPro" id="IPR001623">
    <property type="entry name" value="DnaJ_domain"/>
</dbReference>
<dbReference type="Proteomes" id="UP001239445">
    <property type="component" value="Unassembled WGS sequence"/>
</dbReference>
<keyword evidence="4" id="KW-1185">Reference proteome</keyword>
<evidence type="ECO:0000256" key="1">
    <source>
        <dbReference type="SAM" id="MobiDB-lite"/>
    </source>
</evidence>
<dbReference type="EMBL" id="MU839827">
    <property type="protein sequence ID" value="KAK1760653.1"/>
    <property type="molecule type" value="Genomic_DNA"/>
</dbReference>
<accession>A0AAJ0BNV7</accession>
<feature type="compositionally biased region" description="Basic and acidic residues" evidence="1">
    <location>
        <begin position="248"/>
        <end position="273"/>
    </location>
</feature>
<feature type="region of interest" description="Disordered" evidence="1">
    <location>
        <begin position="139"/>
        <end position="520"/>
    </location>
</feature>
<feature type="compositionally biased region" description="Basic and acidic residues" evidence="1">
    <location>
        <begin position="159"/>
        <end position="226"/>
    </location>
</feature>
<gene>
    <name evidence="3" type="ORF">QBC47DRAFT_11361</name>
</gene>
<dbReference type="CDD" id="cd06257">
    <property type="entry name" value="DnaJ"/>
    <property type="match status" value="1"/>
</dbReference>
<feature type="compositionally biased region" description="Basic residues" evidence="1">
    <location>
        <begin position="465"/>
        <end position="476"/>
    </location>
</feature>
<dbReference type="InterPro" id="IPR050817">
    <property type="entry name" value="DjlA_DnaK_co-chaperone"/>
</dbReference>
<dbReference type="Gene3D" id="1.10.287.110">
    <property type="entry name" value="DnaJ domain"/>
    <property type="match status" value="1"/>
</dbReference>
<feature type="region of interest" description="Disordered" evidence="1">
    <location>
        <begin position="90"/>
        <end position="121"/>
    </location>
</feature>
<evidence type="ECO:0000313" key="3">
    <source>
        <dbReference type="EMBL" id="KAK1760653.1"/>
    </source>
</evidence>
<dbReference type="AlphaFoldDB" id="A0AAJ0BNV7"/>
<reference evidence="3" key="1">
    <citation type="submission" date="2023-06" db="EMBL/GenBank/DDBJ databases">
        <title>Genome-scale phylogeny and comparative genomics of the fungal order Sordariales.</title>
        <authorList>
            <consortium name="Lawrence Berkeley National Laboratory"/>
            <person name="Hensen N."/>
            <person name="Bonometti L."/>
            <person name="Westerberg I."/>
            <person name="Brannstrom I.O."/>
            <person name="Guillou S."/>
            <person name="Cros-Aarteil S."/>
            <person name="Calhoun S."/>
            <person name="Haridas S."/>
            <person name="Kuo A."/>
            <person name="Mondo S."/>
            <person name="Pangilinan J."/>
            <person name="Riley R."/>
            <person name="Labutti K."/>
            <person name="Andreopoulos B."/>
            <person name="Lipzen A."/>
            <person name="Chen C."/>
            <person name="Yanf M."/>
            <person name="Daum C."/>
            <person name="Ng V."/>
            <person name="Clum A."/>
            <person name="Steindorff A."/>
            <person name="Ohm R."/>
            <person name="Martin F."/>
            <person name="Silar P."/>
            <person name="Natvig D."/>
            <person name="Lalanne C."/>
            <person name="Gautier V."/>
            <person name="Ament-Velasquez S.L."/>
            <person name="Kruys A."/>
            <person name="Hutchinson M.I."/>
            <person name="Powell A.J."/>
            <person name="Barry K."/>
            <person name="Miller A.N."/>
            <person name="Grigoriev I.V."/>
            <person name="Debuchy R."/>
            <person name="Gladieux P."/>
            <person name="Thoren M.H."/>
            <person name="Johannesson H."/>
        </authorList>
    </citation>
    <scope>NUCLEOTIDE SEQUENCE</scope>
    <source>
        <strain evidence="3">PSN4</strain>
    </source>
</reference>
<dbReference type="Pfam" id="PF00226">
    <property type="entry name" value="DnaJ"/>
    <property type="match status" value="1"/>
</dbReference>
<dbReference type="SMART" id="SM00271">
    <property type="entry name" value="DnaJ"/>
    <property type="match status" value="1"/>
</dbReference>
<feature type="compositionally biased region" description="Basic and acidic residues" evidence="1">
    <location>
        <begin position="361"/>
        <end position="373"/>
    </location>
</feature>
<dbReference type="FunFam" id="1.10.287.110:FF:000073">
    <property type="entry name" value="DnaJ domain protein"/>
    <property type="match status" value="1"/>
</dbReference>
<dbReference type="PANTHER" id="PTHR24074">
    <property type="entry name" value="CO-CHAPERONE PROTEIN DJLA"/>
    <property type="match status" value="1"/>
</dbReference>
<evidence type="ECO:0000259" key="2">
    <source>
        <dbReference type="PROSITE" id="PS50076"/>
    </source>
</evidence>
<protein>
    <recommendedName>
        <fullName evidence="2">J domain-containing protein</fullName>
    </recommendedName>
</protein>
<feature type="domain" description="J" evidence="2">
    <location>
        <begin position="7"/>
        <end position="75"/>
    </location>
</feature>
<evidence type="ECO:0000313" key="4">
    <source>
        <dbReference type="Proteomes" id="UP001239445"/>
    </source>
</evidence>
<feature type="compositionally biased region" description="Basic and acidic residues" evidence="1">
    <location>
        <begin position="102"/>
        <end position="113"/>
    </location>
</feature>
<organism evidence="3 4">
    <name type="scientific">Echria macrotheca</name>
    <dbReference type="NCBI Taxonomy" id="438768"/>
    <lineage>
        <taxon>Eukaryota</taxon>
        <taxon>Fungi</taxon>
        <taxon>Dikarya</taxon>
        <taxon>Ascomycota</taxon>
        <taxon>Pezizomycotina</taxon>
        <taxon>Sordariomycetes</taxon>
        <taxon>Sordariomycetidae</taxon>
        <taxon>Sordariales</taxon>
        <taxon>Schizotheciaceae</taxon>
        <taxon>Echria</taxon>
    </lineage>
</organism>
<dbReference type="PROSITE" id="PS50076">
    <property type="entry name" value="DNAJ_2"/>
    <property type="match status" value="1"/>
</dbReference>
<dbReference type="PROSITE" id="PS00636">
    <property type="entry name" value="DNAJ_1"/>
    <property type="match status" value="1"/>
</dbReference>
<proteinExistence type="predicted"/>
<comment type="caution">
    <text evidence="3">The sequence shown here is derived from an EMBL/GenBank/DDBJ whole genome shotgun (WGS) entry which is preliminary data.</text>
</comment>